<name>A0A8W8MBJ9_MAGGI</name>
<dbReference type="EnsemblMetazoa" id="G32045.1">
    <property type="protein sequence ID" value="G32045.1:cds"/>
    <property type="gene ID" value="G32045"/>
</dbReference>
<keyword evidence="2" id="KW-0812">Transmembrane</keyword>
<dbReference type="EnsemblMetazoa" id="G32045.2">
    <property type="protein sequence ID" value="G32045.2:cds"/>
    <property type="gene ID" value="G32045"/>
</dbReference>
<dbReference type="EnsemblMetazoa" id="G32045.3">
    <property type="protein sequence ID" value="G32045.3:cds"/>
    <property type="gene ID" value="G32045"/>
</dbReference>
<organism evidence="3 4">
    <name type="scientific">Magallana gigas</name>
    <name type="common">Pacific oyster</name>
    <name type="synonym">Crassostrea gigas</name>
    <dbReference type="NCBI Taxonomy" id="29159"/>
    <lineage>
        <taxon>Eukaryota</taxon>
        <taxon>Metazoa</taxon>
        <taxon>Spiralia</taxon>
        <taxon>Lophotrochozoa</taxon>
        <taxon>Mollusca</taxon>
        <taxon>Bivalvia</taxon>
        <taxon>Autobranchia</taxon>
        <taxon>Pteriomorphia</taxon>
        <taxon>Ostreida</taxon>
        <taxon>Ostreoidea</taxon>
        <taxon>Ostreidae</taxon>
        <taxon>Magallana</taxon>
    </lineage>
</organism>
<reference evidence="3" key="1">
    <citation type="submission" date="2022-08" db="UniProtKB">
        <authorList>
            <consortium name="EnsemblMetazoa"/>
        </authorList>
    </citation>
    <scope>IDENTIFICATION</scope>
    <source>
        <strain evidence="3">05x7-T-G4-1.051#20</strain>
    </source>
</reference>
<keyword evidence="1" id="KW-0175">Coiled coil</keyword>
<accession>A0A8W8MBJ9</accession>
<evidence type="ECO:0000313" key="4">
    <source>
        <dbReference type="Proteomes" id="UP000005408"/>
    </source>
</evidence>
<evidence type="ECO:0000313" key="3">
    <source>
        <dbReference type="EnsemblMetazoa" id="G32045.3:cds"/>
    </source>
</evidence>
<keyword evidence="2" id="KW-1133">Transmembrane helix</keyword>
<evidence type="ECO:0000256" key="1">
    <source>
        <dbReference type="SAM" id="Coils"/>
    </source>
</evidence>
<dbReference type="Proteomes" id="UP000005408">
    <property type="component" value="Unassembled WGS sequence"/>
</dbReference>
<sequence>MTQSAPFLVGAVFGMILYFLLFPKSAIFFIRYESSSTHKENGVQELLDEFYREHKLDVQRLENEMDSKTDDKKDLQDNDTIGENFEETVRVHCVVLINEHYGLRLATAVANTWAKRCSSLAFVGRALNQTTPYTIIHSNHSF</sequence>
<feature type="transmembrane region" description="Helical" evidence="2">
    <location>
        <begin position="6"/>
        <end position="30"/>
    </location>
</feature>
<protein>
    <submittedName>
        <fullName evidence="3">Uncharacterized protein</fullName>
    </submittedName>
</protein>
<dbReference type="AlphaFoldDB" id="A0A8W8MBJ9"/>
<evidence type="ECO:0000256" key="2">
    <source>
        <dbReference type="SAM" id="Phobius"/>
    </source>
</evidence>
<keyword evidence="2" id="KW-0472">Membrane</keyword>
<feature type="coiled-coil region" evidence="1">
    <location>
        <begin position="51"/>
        <end position="78"/>
    </location>
</feature>
<keyword evidence="4" id="KW-1185">Reference proteome</keyword>
<proteinExistence type="predicted"/>